<feature type="compositionally biased region" description="Polar residues" evidence="5">
    <location>
        <begin position="501"/>
        <end position="510"/>
    </location>
</feature>
<feature type="compositionally biased region" description="Pro residues" evidence="5">
    <location>
        <begin position="366"/>
        <end position="382"/>
    </location>
</feature>
<dbReference type="Proteomes" id="UP000232688">
    <property type="component" value="Unassembled WGS sequence"/>
</dbReference>
<gene>
    <name evidence="8" type="ORF">RhiirA1_531809</name>
    <name evidence="7" type="ORF">RhiirA5_398311</name>
</gene>
<dbReference type="OrthoDB" id="5599552at2759"/>
<feature type="compositionally biased region" description="Low complexity" evidence="5">
    <location>
        <begin position="645"/>
        <end position="667"/>
    </location>
</feature>
<name>A0A2I1EBV6_9GLOM</name>
<dbReference type="PROSITE" id="PS51821">
    <property type="entry name" value="VELVET"/>
    <property type="match status" value="1"/>
</dbReference>
<dbReference type="InterPro" id="IPR038491">
    <property type="entry name" value="Velvet_dom_sf"/>
</dbReference>
<feature type="compositionally biased region" description="Basic and acidic residues" evidence="5">
    <location>
        <begin position="781"/>
        <end position="800"/>
    </location>
</feature>
<reference evidence="7 10" key="1">
    <citation type="submission" date="2016-04" db="EMBL/GenBank/DDBJ databases">
        <title>Genome analyses suggest a sexual origin of heterokaryosis in a supposedly ancient asexual fungus.</title>
        <authorList>
            <person name="Ropars J."/>
            <person name="Sedzielewska K."/>
            <person name="Noel J."/>
            <person name="Charron P."/>
            <person name="Farinelli L."/>
            <person name="Marton T."/>
            <person name="Kruger M."/>
            <person name="Pelin A."/>
            <person name="Brachmann A."/>
            <person name="Corradi N."/>
        </authorList>
    </citation>
    <scope>NUCLEOTIDE SEQUENCE [LARGE SCALE GENOMIC DNA]</scope>
    <source>
        <strain evidence="7 10">A5</strain>
    </source>
</reference>
<dbReference type="VEuPathDB" id="FungiDB:RhiirA1_531809"/>
<feature type="compositionally biased region" description="Low complexity" evidence="5">
    <location>
        <begin position="517"/>
        <end position="538"/>
    </location>
</feature>
<feature type="region of interest" description="Disordered" evidence="5">
    <location>
        <begin position="569"/>
        <end position="800"/>
    </location>
</feature>
<protein>
    <recommendedName>
        <fullName evidence="6">Velvet domain-containing protein</fullName>
    </recommendedName>
</protein>
<comment type="caution">
    <text evidence="8">The sequence shown here is derived from an EMBL/GenBank/DDBJ whole genome shotgun (WGS) entry which is preliminary data.</text>
</comment>
<reference evidence="8 9" key="4">
    <citation type="submission" date="2017-10" db="EMBL/GenBank/DDBJ databases">
        <title>Genome analyses suggest a sexual origin of heterokaryosis in a supposedly ancient asexual fungus.</title>
        <authorList>
            <person name="Corradi N."/>
            <person name="Sedzielewska K."/>
            <person name="Noel J."/>
            <person name="Charron P."/>
            <person name="Farinelli L."/>
            <person name="Marton T."/>
            <person name="Kruger M."/>
            <person name="Pelin A."/>
            <person name="Brachmann A."/>
            <person name="Corradi N."/>
        </authorList>
    </citation>
    <scope>NUCLEOTIDE SEQUENCE [LARGE SCALE GENOMIC DNA]</scope>
    <source>
        <strain evidence="8 9">A1</strain>
    </source>
</reference>
<dbReference type="SMR" id="A0A2I1EBV6"/>
<dbReference type="Proteomes" id="UP000232722">
    <property type="component" value="Unassembled WGS sequence"/>
</dbReference>
<feature type="compositionally biased region" description="Basic and acidic residues" evidence="5">
    <location>
        <begin position="428"/>
        <end position="438"/>
    </location>
</feature>
<feature type="compositionally biased region" description="Polar residues" evidence="5">
    <location>
        <begin position="588"/>
        <end position="600"/>
    </location>
</feature>
<feature type="compositionally biased region" description="Low complexity" evidence="5">
    <location>
        <begin position="702"/>
        <end position="715"/>
    </location>
</feature>
<dbReference type="EMBL" id="LLXH01000156">
    <property type="protein sequence ID" value="PKC71656.1"/>
    <property type="molecule type" value="Genomic_DNA"/>
</dbReference>
<feature type="domain" description="Velvet" evidence="6">
    <location>
        <begin position="19"/>
        <end position="195"/>
    </location>
</feature>
<keyword evidence="4" id="KW-0539">Nucleus</keyword>
<dbReference type="VEuPathDB" id="FungiDB:RhiirFUN_018026"/>
<dbReference type="EMBL" id="LLXJ01000404">
    <property type="protein sequence ID" value="PKC10141.1"/>
    <property type="molecule type" value="Genomic_DNA"/>
</dbReference>
<evidence type="ECO:0000313" key="10">
    <source>
        <dbReference type="Proteomes" id="UP000232722"/>
    </source>
</evidence>
<feature type="compositionally biased region" description="Basic and acidic residues" evidence="5">
    <location>
        <begin position="243"/>
        <end position="259"/>
    </location>
</feature>
<evidence type="ECO:0000256" key="3">
    <source>
        <dbReference type="ARBA" id="ARBA00023163"/>
    </source>
</evidence>
<dbReference type="PANTHER" id="PTHR33572">
    <property type="entry name" value="SPORE DEVELOPMENT REGULATOR VOSA"/>
    <property type="match status" value="1"/>
</dbReference>
<reference evidence="7 10" key="2">
    <citation type="submission" date="2017-09" db="EMBL/GenBank/DDBJ databases">
        <title>Extensive intraspecific genome diversity in a model arbuscular mycorrhizal fungus.</title>
        <authorList>
            <person name="Chen E.C."/>
            <person name="Morin E."/>
            <person name="Beaudet D."/>
            <person name="Noel J."/>
            <person name="Ndikumana S."/>
            <person name="Charron P."/>
            <person name="St-Onge C."/>
            <person name="Giorgi J."/>
            <person name="Grigoriev I.V."/>
            <person name="Roux C."/>
            <person name="Martin F.M."/>
            <person name="Corradi N."/>
        </authorList>
    </citation>
    <scope>NUCLEOTIDE SEQUENCE [LARGE SCALE GENOMIC DNA]</scope>
    <source>
        <strain evidence="7 10">A5</strain>
    </source>
</reference>
<accession>A0A2I1EBV6</accession>
<dbReference type="GO" id="GO:0005634">
    <property type="term" value="C:nucleus"/>
    <property type="evidence" value="ECO:0007669"/>
    <property type="project" value="UniProtKB-SubCell"/>
</dbReference>
<reference evidence="8 9" key="3">
    <citation type="submission" date="2017-10" db="EMBL/GenBank/DDBJ databases">
        <title>Extensive intraspecific genome diversity in a model arbuscular mycorrhizal fungus.</title>
        <authorList>
            <person name="Chen E.C.H."/>
            <person name="Morin E."/>
            <person name="Baudet D."/>
            <person name="Noel J."/>
            <person name="Ndikumana S."/>
            <person name="Charron P."/>
            <person name="St-Onge C."/>
            <person name="Giorgi J."/>
            <person name="Grigoriev I.V."/>
            <person name="Roux C."/>
            <person name="Martin F.M."/>
            <person name="Corradi N."/>
        </authorList>
    </citation>
    <scope>NUCLEOTIDE SEQUENCE [LARGE SCALE GENOMIC DNA]</scope>
    <source>
        <strain evidence="8 9">A1</strain>
    </source>
</reference>
<evidence type="ECO:0000256" key="4">
    <source>
        <dbReference type="ARBA" id="ARBA00023242"/>
    </source>
</evidence>
<dbReference type="PANTHER" id="PTHR33572:SF18">
    <property type="entry name" value="SPORE DEVELOPMENT REGULATOR VOSA"/>
    <property type="match status" value="1"/>
</dbReference>
<sequence>MDDIVSYQFAQVRQRRDERQEIQYELILRQQPKQSRMCGIGEKADRRPIDPPPIIQLKVYDASLPQSEKSSFLQNPYFFMYASLVAPDTDEELHLLRDGKTRSTTGSVVSSLYHLKDIDNSDAGFFVFPDLSVRMEGTYRLKLSLFEIIGREVYHCKSIFSDIFIVYSAKRFPGMEESTFLSRSFADQGLKIRIRKEIRIRRRLAKRDRKELELIDQSMGNRLKRPRGDGKREDNESGESSDVDMHERTPTADDSRSKLSSEPAPSSSYDKRKEHNSRSPSSPRRVPYDHIPPHMAHYDPNATIYGPAGYPPPRPHPWHDRPEYLADPHYPPPYYDPYDRRYGYHPYYYPHPPPPLPDSADHHRYPYPPPAYGRPPMYPGQPTPGYYDTPPRVPHPASESPGAVRPPPPYGYDPSSPYPQRGGPWSHYGERSQSRDPGLESSSSPYRGSGPVTPPPPPRGHGHPMYYPPPHDYYAPPYGHPMGPPPPKQDYSTPVDPSLTGDPSNPQNKIPIQDLLSTEQQQQQSQSSQPNQSNTEQSAVTPPRMYGGPPSAFAHIYHRPHEYMRHDMYRPPYEMGYPPPHEMPPYGSGSSPINKSQLSSQPPPQDGRIPASSSSSSTTESVRQESRNVEYNAYDPARRSAYTEPPGNSSVSSNPGSASTSQASSYSGMPVITTASRTLPPPLLHMASSSGGNSIPPYHPATSTSSLHNTSTSSSQQLKSPPRTQTSQSSFDHSQSYSQNRGSYGSDHGNGGNSSKNNGVSSNLSSGNNEKITSPRYPPRRQGDVEGERKNESVGGGDKY</sequence>
<dbReference type="InterPro" id="IPR021740">
    <property type="entry name" value="Velvet"/>
</dbReference>
<keyword evidence="2" id="KW-0805">Transcription regulation</keyword>
<feature type="compositionally biased region" description="Basic and acidic residues" evidence="5">
    <location>
        <begin position="226"/>
        <end position="235"/>
    </location>
</feature>
<evidence type="ECO:0000256" key="1">
    <source>
        <dbReference type="ARBA" id="ARBA00004123"/>
    </source>
</evidence>
<evidence type="ECO:0000256" key="2">
    <source>
        <dbReference type="ARBA" id="ARBA00023015"/>
    </source>
</evidence>
<feature type="compositionally biased region" description="Pro residues" evidence="5">
    <location>
        <begin position="478"/>
        <end position="488"/>
    </location>
</feature>
<feature type="region of interest" description="Disordered" evidence="5">
    <location>
        <begin position="355"/>
        <end position="554"/>
    </location>
</feature>
<feature type="region of interest" description="Disordered" evidence="5">
    <location>
        <begin position="217"/>
        <end position="300"/>
    </location>
</feature>
<feature type="compositionally biased region" description="Low complexity" evidence="5">
    <location>
        <begin position="725"/>
        <end position="769"/>
    </location>
</feature>
<organism evidence="8 9">
    <name type="scientific">Rhizophagus irregularis</name>
    <dbReference type="NCBI Taxonomy" id="588596"/>
    <lineage>
        <taxon>Eukaryota</taxon>
        <taxon>Fungi</taxon>
        <taxon>Fungi incertae sedis</taxon>
        <taxon>Mucoromycota</taxon>
        <taxon>Glomeromycotina</taxon>
        <taxon>Glomeromycetes</taxon>
        <taxon>Glomerales</taxon>
        <taxon>Glomeraceae</taxon>
        <taxon>Rhizophagus</taxon>
    </lineage>
</organism>
<dbReference type="AlphaFoldDB" id="A0A2I1EBV6"/>
<dbReference type="Gene3D" id="2.60.40.3960">
    <property type="entry name" value="Velvet domain"/>
    <property type="match status" value="1"/>
</dbReference>
<evidence type="ECO:0000256" key="5">
    <source>
        <dbReference type="SAM" id="MobiDB-lite"/>
    </source>
</evidence>
<dbReference type="VEuPathDB" id="FungiDB:FUN_000635"/>
<evidence type="ECO:0000313" key="8">
    <source>
        <dbReference type="EMBL" id="PKC71656.1"/>
    </source>
</evidence>
<dbReference type="Pfam" id="PF11754">
    <property type="entry name" value="Velvet"/>
    <property type="match status" value="2"/>
</dbReference>
<evidence type="ECO:0000313" key="7">
    <source>
        <dbReference type="EMBL" id="PKC10141.1"/>
    </source>
</evidence>
<evidence type="ECO:0000313" key="9">
    <source>
        <dbReference type="Proteomes" id="UP000232688"/>
    </source>
</evidence>
<evidence type="ECO:0000259" key="6">
    <source>
        <dbReference type="PROSITE" id="PS51821"/>
    </source>
</evidence>
<proteinExistence type="predicted"/>
<keyword evidence="3" id="KW-0804">Transcription</keyword>
<dbReference type="InterPro" id="IPR037525">
    <property type="entry name" value="Velvet_dom"/>
</dbReference>
<feature type="compositionally biased region" description="Low complexity" evidence="5">
    <location>
        <begin position="612"/>
        <end position="621"/>
    </location>
</feature>
<comment type="subcellular location">
    <subcellularLocation>
        <location evidence="1">Nucleus</location>
    </subcellularLocation>
</comment>